<dbReference type="Gene3D" id="1.20.190.20">
    <property type="entry name" value="14-3-3 domain"/>
    <property type="match status" value="1"/>
</dbReference>
<evidence type="ECO:0000313" key="5">
    <source>
        <dbReference type="Proteomes" id="UP000077266"/>
    </source>
</evidence>
<name>A0A165GYK9_EXIGL</name>
<gene>
    <name evidence="4" type="ORF">EXIGLDRAFT_676354</name>
</gene>
<comment type="similarity">
    <text evidence="1">Belongs to the 14-3-3 family.</text>
</comment>
<accession>A0A165GYK9</accession>
<evidence type="ECO:0000256" key="1">
    <source>
        <dbReference type="ARBA" id="ARBA00006141"/>
    </source>
</evidence>
<dbReference type="Proteomes" id="UP000077266">
    <property type="component" value="Unassembled WGS sequence"/>
</dbReference>
<dbReference type="Pfam" id="PF00244">
    <property type="entry name" value="14-3-3"/>
    <property type="match status" value="1"/>
</dbReference>
<evidence type="ECO:0000313" key="4">
    <source>
        <dbReference type="EMBL" id="KZV91190.1"/>
    </source>
</evidence>
<sequence>MPHATMPSPITSESTTKAGKLSRADAVLLARVAEAAERYDDMLIYTRIFVHLPLTSDASVDGERSLISIAYQNNMSSLRRARRMALCVPPDSRAQAYGKRIEEEIMRLGEEVLDVVQKVLLPQYTNDEGKVFYIKMQADYHRYLAELLPPTPSSPRSQSTHATSATTLYTAALSLASQHLLPTDPVRLGLLLNYSVFQYDILSDVRSAWICAKQAYDEALEELDTLSEEGYRNAVVVVRLLRDNLQTWLPEVQALDEAVEGVE</sequence>
<feature type="site" description="Interaction with phosphoserine on interacting protein" evidence="2">
    <location>
        <position position="79"/>
    </location>
</feature>
<dbReference type="STRING" id="1314781.A0A165GYK9"/>
<dbReference type="InterPro" id="IPR023410">
    <property type="entry name" value="14-3-3_domain"/>
</dbReference>
<protein>
    <submittedName>
        <fullName evidence="4">14-3-3 protein</fullName>
    </submittedName>
</protein>
<dbReference type="InterPro" id="IPR000308">
    <property type="entry name" value="14-3-3"/>
</dbReference>
<dbReference type="PANTHER" id="PTHR18860">
    <property type="entry name" value="14-3-3 PROTEIN"/>
    <property type="match status" value="1"/>
</dbReference>
<evidence type="ECO:0000259" key="3">
    <source>
        <dbReference type="SMART" id="SM00101"/>
    </source>
</evidence>
<dbReference type="InParanoid" id="A0A165GYK9"/>
<feature type="domain" description="14-3-3" evidence="3">
    <location>
        <begin position="23"/>
        <end position="263"/>
    </location>
</feature>
<dbReference type="InterPro" id="IPR036815">
    <property type="entry name" value="14-3-3_dom_sf"/>
</dbReference>
<proteinExistence type="inferred from homology"/>
<dbReference type="CDD" id="cd08774">
    <property type="entry name" value="14-3-3"/>
    <property type="match status" value="1"/>
</dbReference>
<evidence type="ECO:0000256" key="2">
    <source>
        <dbReference type="PIRSR" id="PIRSR000868-1"/>
    </source>
</evidence>
<reference evidence="4 5" key="1">
    <citation type="journal article" date="2016" name="Mol. Biol. Evol.">
        <title>Comparative Genomics of Early-Diverging Mushroom-Forming Fungi Provides Insights into the Origins of Lignocellulose Decay Capabilities.</title>
        <authorList>
            <person name="Nagy L.G."/>
            <person name="Riley R."/>
            <person name="Tritt A."/>
            <person name="Adam C."/>
            <person name="Daum C."/>
            <person name="Floudas D."/>
            <person name="Sun H."/>
            <person name="Yadav J.S."/>
            <person name="Pangilinan J."/>
            <person name="Larsson K.H."/>
            <person name="Matsuura K."/>
            <person name="Barry K."/>
            <person name="Labutti K."/>
            <person name="Kuo R."/>
            <person name="Ohm R.A."/>
            <person name="Bhattacharya S.S."/>
            <person name="Shirouzu T."/>
            <person name="Yoshinaga Y."/>
            <person name="Martin F.M."/>
            <person name="Grigoriev I.V."/>
            <person name="Hibbett D.S."/>
        </authorList>
    </citation>
    <scope>NUCLEOTIDE SEQUENCE [LARGE SCALE GENOMIC DNA]</scope>
    <source>
        <strain evidence="4 5">HHB12029</strain>
    </source>
</reference>
<feature type="site" description="Interaction with phosphoserine on interacting protein" evidence="2">
    <location>
        <position position="142"/>
    </location>
</feature>
<dbReference type="AlphaFoldDB" id="A0A165GYK9"/>
<dbReference type="SUPFAM" id="SSF48445">
    <property type="entry name" value="14-3-3 protein"/>
    <property type="match status" value="1"/>
</dbReference>
<keyword evidence="5" id="KW-1185">Reference proteome</keyword>
<dbReference type="PRINTS" id="PR00305">
    <property type="entry name" value="1433ZETA"/>
</dbReference>
<dbReference type="EMBL" id="KV426033">
    <property type="protein sequence ID" value="KZV91190.1"/>
    <property type="molecule type" value="Genomic_DNA"/>
</dbReference>
<dbReference type="PIRSF" id="PIRSF000868">
    <property type="entry name" value="14-3-3"/>
    <property type="match status" value="1"/>
</dbReference>
<dbReference type="OrthoDB" id="347376at2759"/>
<organism evidence="4 5">
    <name type="scientific">Exidia glandulosa HHB12029</name>
    <dbReference type="NCBI Taxonomy" id="1314781"/>
    <lineage>
        <taxon>Eukaryota</taxon>
        <taxon>Fungi</taxon>
        <taxon>Dikarya</taxon>
        <taxon>Basidiomycota</taxon>
        <taxon>Agaricomycotina</taxon>
        <taxon>Agaricomycetes</taxon>
        <taxon>Auriculariales</taxon>
        <taxon>Exidiaceae</taxon>
        <taxon>Exidia</taxon>
    </lineage>
</organism>
<dbReference type="SMART" id="SM00101">
    <property type="entry name" value="14_3_3"/>
    <property type="match status" value="1"/>
</dbReference>